<protein>
    <recommendedName>
        <fullName evidence="3">N-acetyl sugar amidotransferase</fullName>
    </recommendedName>
</protein>
<proteinExistence type="predicted"/>
<evidence type="ECO:0000313" key="2">
    <source>
        <dbReference type="Proteomes" id="UP000824044"/>
    </source>
</evidence>
<sequence>MYAFQSRWKLEGNKLYYYGLRNRGVMFRNTVRLSKKQRAIVAALPKELTEEEKSALGGLLGTQVVPQSEVRKIPKKLSEARFCTSCCANDFILPGLEFDDAGRCPMCQTEEETKGLKSVLPLIDEIPRSKKSRFDAALFYTGGKDSTYLLYYLSKVKGLRVLALTWEIPFISESARASIEGAKRAFDRVEFNTRSVSRADLKRVYHKLYELAGNTCACPSLAYLLFYPELVENRVPYFMAGNEPVQMLGLYYNHIAPKIAYSFANNRLLTALYNVGRLLTLHPPLRQGQIQALMTMKQLAYGDNLIKKYSGYQGEPVHSVVEAIHAVPELLPPLRRAIRRSSFTGHVPAFVHLDMDAISGGTYDWNRVKDILVRECGWVAPDESKKALHTSCSIERCKDHTQFVRYYRCESKMIPFSALEISLSSKRCGRPREEVVYEMEHCLGFSLEELPECALMRAEAGAGDD</sequence>
<evidence type="ECO:0000313" key="1">
    <source>
        <dbReference type="EMBL" id="HIZ24374.1"/>
    </source>
</evidence>
<reference evidence="1" key="1">
    <citation type="journal article" date="2021" name="PeerJ">
        <title>Extensive microbial diversity within the chicken gut microbiome revealed by metagenomics and culture.</title>
        <authorList>
            <person name="Gilroy R."/>
            <person name="Ravi A."/>
            <person name="Getino M."/>
            <person name="Pursley I."/>
            <person name="Horton D.L."/>
            <person name="Alikhan N.F."/>
            <person name="Baker D."/>
            <person name="Gharbi K."/>
            <person name="Hall N."/>
            <person name="Watson M."/>
            <person name="Adriaenssens E.M."/>
            <person name="Foster-Nyarko E."/>
            <person name="Jarju S."/>
            <person name="Secka A."/>
            <person name="Antonio M."/>
            <person name="Oren A."/>
            <person name="Chaudhuri R.R."/>
            <person name="La Ragione R."/>
            <person name="Hildebrand F."/>
            <person name="Pallen M.J."/>
        </authorList>
    </citation>
    <scope>NUCLEOTIDE SEQUENCE</scope>
    <source>
        <strain evidence="1">CHK33-5263</strain>
    </source>
</reference>
<gene>
    <name evidence="1" type="ORF">H9812_02720</name>
</gene>
<dbReference type="Proteomes" id="UP000824044">
    <property type="component" value="Unassembled WGS sequence"/>
</dbReference>
<reference evidence="1" key="2">
    <citation type="submission" date="2021-04" db="EMBL/GenBank/DDBJ databases">
        <authorList>
            <person name="Gilroy R."/>
        </authorList>
    </citation>
    <scope>NUCLEOTIDE SEQUENCE</scope>
    <source>
        <strain evidence="1">CHK33-5263</strain>
    </source>
</reference>
<comment type="caution">
    <text evidence="1">The sequence shown here is derived from an EMBL/GenBank/DDBJ whole genome shotgun (WGS) entry which is preliminary data.</text>
</comment>
<evidence type="ECO:0008006" key="3">
    <source>
        <dbReference type="Google" id="ProtNLM"/>
    </source>
</evidence>
<dbReference type="SUPFAM" id="SSF52402">
    <property type="entry name" value="Adenine nucleotide alpha hydrolases-like"/>
    <property type="match status" value="1"/>
</dbReference>
<organism evidence="1 2">
    <name type="scientific">Candidatus Gallimonas intestinigallinarum</name>
    <dbReference type="NCBI Taxonomy" id="2838604"/>
    <lineage>
        <taxon>Bacteria</taxon>
        <taxon>Bacillati</taxon>
        <taxon>Bacillota</taxon>
        <taxon>Clostridia</taxon>
        <taxon>Candidatus Gallimonas</taxon>
    </lineage>
</organism>
<name>A0A9D2IV86_9FIRM</name>
<accession>A0A9D2IV86</accession>
<dbReference type="EMBL" id="DXBS01000054">
    <property type="protein sequence ID" value="HIZ24374.1"/>
    <property type="molecule type" value="Genomic_DNA"/>
</dbReference>
<dbReference type="AlphaFoldDB" id="A0A9D2IV86"/>